<evidence type="ECO:0000256" key="8">
    <source>
        <dbReference type="PROSITE-ProRule" id="PRU00108"/>
    </source>
</evidence>
<dbReference type="PANTHER" id="PTHR11850">
    <property type="entry name" value="HOMEOBOX PROTEIN TRANSCRIPTION FACTORS"/>
    <property type="match status" value="1"/>
</dbReference>
<evidence type="ECO:0000313" key="12">
    <source>
        <dbReference type="RefSeq" id="XP_010253926.1"/>
    </source>
</evidence>
<dbReference type="GO" id="GO:0006355">
    <property type="term" value="P:regulation of DNA-templated transcription"/>
    <property type="evidence" value="ECO:0007669"/>
    <property type="project" value="InterPro"/>
</dbReference>
<protein>
    <submittedName>
        <fullName evidence="12 13">Homeobox protein BEL1 homolog</fullName>
    </submittedName>
</protein>
<feature type="DNA-binding region" description="Homeobox" evidence="8">
    <location>
        <begin position="664"/>
        <end position="726"/>
    </location>
</feature>
<dbReference type="GO" id="GO:0003677">
    <property type="term" value="F:DNA binding"/>
    <property type="evidence" value="ECO:0007669"/>
    <property type="project" value="UniProtKB-UniRule"/>
</dbReference>
<dbReference type="SUPFAM" id="SSF46689">
    <property type="entry name" value="Homeodomain-like"/>
    <property type="match status" value="1"/>
</dbReference>
<dbReference type="Proteomes" id="UP000189703">
    <property type="component" value="Unplaced"/>
</dbReference>
<keyword evidence="6" id="KW-0804">Transcription</keyword>
<dbReference type="InterPro" id="IPR008422">
    <property type="entry name" value="KN_HD"/>
</dbReference>
<dbReference type="OMA" id="HSFLRMN"/>
<accession>A0A1U7ZYZ8</accession>
<evidence type="ECO:0000256" key="9">
    <source>
        <dbReference type="SAM" id="MobiDB-lite"/>
    </source>
</evidence>
<evidence type="ECO:0000256" key="5">
    <source>
        <dbReference type="ARBA" id="ARBA00023155"/>
    </source>
</evidence>
<dbReference type="OrthoDB" id="10056939at2759"/>
<feature type="region of interest" description="Disordered" evidence="9">
    <location>
        <begin position="35"/>
        <end position="59"/>
    </location>
</feature>
<comment type="subcellular location">
    <subcellularLocation>
        <location evidence="1 8">Nucleus</location>
    </subcellularLocation>
</comment>
<evidence type="ECO:0000256" key="1">
    <source>
        <dbReference type="ARBA" id="ARBA00004123"/>
    </source>
</evidence>
<keyword evidence="5 8" id="KW-0371">Homeobox</keyword>
<gene>
    <name evidence="12 13" type="primary">LOC104595059</name>
</gene>
<name>A0A1U7ZYZ8_NELNU</name>
<dbReference type="RefSeq" id="XP_010253927.1">
    <property type="nucleotide sequence ID" value="XM_010255625.2"/>
</dbReference>
<dbReference type="GO" id="GO:0005634">
    <property type="term" value="C:nucleus"/>
    <property type="evidence" value="ECO:0000318"/>
    <property type="project" value="GO_Central"/>
</dbReference>
<dbReference type="Pfam" id="PF07526">
    <property type="entry name" value="POX"/>
    <property type="match status" value="1"/>
</dbReference>
<dbReference type="Pfam" id="PF05920">
    <property type="entry name" value="Homeobox_KN"/>
    <property type="match status" value="1"/>
</dbReference>
<dbReference type="PROSITE" id="PS50071">
    <property type="entry name" value="HOMEOBOX_2"/>
    <property type="match status" value="1"/>
</dbReference>
<dbReference type="InterPro" id="IPR001356">
    <property type="entry name" value="HD"/>
</dbReference>
<keyword evidence="11" id="KW-1185">Reference proteome</keyword>
<evidence type="ECO:0000256" key="3">
    <source>
        <dbReference type="ARBA" id="ARBA00023015"/>
    </source>
</evidence>
<dbReference type="SMART" id="SM00574">
    <property type="entry name" value="POX"/>
    <property type="match status" value="1"/>
</dbReference>
<dbReference type="CDD" id="cd00086">
    <property type="entry name" value="homeodomain"/>
    <property type="match status" value="1"/>
</dbReference>
<keyword evidence="7 8" id="KW-0539">Nucleus</keyword>
<evidence type="ECO:0000256" key="2">
    <source>
        <dbReference type="ARBA" id="ARBA00006454"/>
    </source>
</evidence>
<evidence type="ECO:0000313" key="13">
    <source>
        <dbReference type="RefSeq" id="XP_010253927.1"/>
    </source>
</evidence>
<dbReference type="RefSeq" id="XP_010253926.1">
    <property type="nucleotide sequence ID" value="XM_010255624.2"/>
</dbReference>
<keyword evidence="3" id="KW-0805">Transcription regulation</keyword>
<reference evidence="12 13" key="1">
    <citation type="submission" date="2025-04" db="UniProtKB">
        <authorList>
            <consortium name="RefSeq"/>
        </authorList>
    </citation>
    <scope>IDENTIFICATION</scope>
</reference>
<evidence type="ECO:0000256" key="7">
    <source>
        <dbReference type="ARBA" id="ARBA00023242"/>
    </source>
</evidence>
<dbReference type="InterPro" id="IPR050224">
    <property type="entry name" value="TALE_homeobox"/>
</dbReference>
<feature type="compositionally biased region" description="Low complexity" evidence="9">
    <location>
        <begin position="136"/>
        <end position="146"/>
    </location>
</feature>
<feature type="region of interest" description="Disordered" evidence="9">
    <location>
        <begin position="111"/>
        <end position="146"/>
    </location>
</feature>
<dbReference type="KEGG" id="nnu:104595059"/>
<evidence type="ECO:0000256" key="6">
    <source>
        <dbReference type="ARBA" id="ARBA00023163"/>
    </source>
</evidence>
<feature type="compositionally biased region" description="Basic and acidic residues" evidence="9">
    <location>
        <begin position="117"/>
        <end position="128"/>
    </location>
</feature>
<dbReference type="InterPro" id="IPR006563">
    <property type="entry name" value="POX_dom"/>
</dbReference>
<dbReference type="SMART" id="SM00389">
    <property type="entry name" value="HOX"/>
    <property type="match status" value="1"/>
</dbReference>
<comment type="similarity">
    <text evidence="2">Belongs to the TALE/BELL homeobox family.</text>
</comment>
<evidence type="ECO:0000256" key="4">
    <source>
        <dbReference type="ARBA" id="ARBA00023125"/>
    </source>
</evidence>
<evidence type="ECO:0000313" key="11">
    <source>
        <dbReference type="Proteomes" id="UP000189703"/>
    </source>
</evidence>
<dbReference type="Gene3D" id="1.10.10.60">
    <property type="entry name" value="Homeodomain-like"/>
    <property type="match status" value="1"/>
</dbReference>
<organism evidence="11 13">
    <name type="scientific">Nelumbo nucifera</name>
    <name type="common">Sacred lotus</name>
    <dbReference type="NCBI Taxonomy" id="4432"/>
    <lineage>
        <taxon>Eukaryota</taxon>
        <taxon>Viridiplantae</taxon>
        <taxon>Streptophyta</taxon>
        <taxon>Embryophyta</taxon>
        <taxon>Tracheophyta</taxon>
        <taxon>Spermatophyta</taxon>
        <taxon>Magnoliopsida</taxon>
        <taxon>Proteales</taxon>
        <taxon>Nelumbonaceae</taxon>
        <taxon>Nelumbo</taxon>
    </lineage>
</organism>
<feature type="domain" description="Homeobox" evidence="10">
    <location>
        <begin position="662"/>
        <end position="725"/>
    </location>
</feature>
<dbReference type="AlphaFoldDB" id="A0A1U7ZYZ8"/>
<dbReference type="GeneID" id="104595059"/>
<dbReference type="InterPro" id="IPR009057">
    <property type="entry name" value="Homeodomain-like_sf"/>
</dbReference>
<evidence type="ECO:0000259" key="10">
    <source>
        <dbReference type="PROSITE" id="PS50071"/>
    </source>
</evidence>
<dbReference type="eggNOG" id="KOG0773">
    <property type="taxonomic scope" value="Eukaryota"/>
</dbReference>
<sequence length="879" mass="96342">MSDRFNSECFNSATTSLENSLLGISNCRPDSHVAQQSRRDKLRVQQSSSQGRHHTQDFSQHLVQVPRDTGGLNPDLVQVRNVRNCGDLLYDPTIFSSEMLNFSTTNTHSSLAHKHGMLHEESGPDRPGKPVGAEVSSFANSSYPNPSNSNPLVKAGDTHNPMIWKGFGSQQICDWIVNYVNGPAINACSTQSPSQTGGVLSGTVNENKSSAYAHYPKPGFSGYQDVQSSLTNPSSELSSKDCHKQYESMQCSSSFYQNTLHEVVAPSSNVQSQGSEMASLVQQNINRETSSWMDGANELVLLPVYENQANPSRLNSAGAWAAQRPLDGSNQWNSNLGFAENKIGGDLRTVASDSSSHQALSLSLSSHRYSELHAAQFGERFGSGISQSRTGISSGSQDFKSNNPGYLCSSFKSSIGNKGYYRDSMGGVVSLSTHERRSTGPLGPFTGYATILKNSKFLKPAQQLLDEFCSVTGPTLNKICEMSEKRLGDVSTSCDTGNAGNEVSVRGGNSGASTSFYGSTEASGEGGVGNGSYDQSHHPEFQQRKAKLLYMQEEVSRRYKQYQQQMQMVVSSFESVAGLSAATPYTSLALKTMSKHFRCLKIAISDQLKHITKILGEDMSSATTGTSSSKGDTMTPRLKFVDQYFRKQKLNGDSLGFLEPQQHVWRPQRGLPERSVAILRAWLFEHFLHPYPTDADKQTLATQTGLTRNQVSNWFINARVRVWKPMVEEIHMLETKGSAEMDLNTSKNESWAAFSNDDSAPPGDQPNNKLMVELMSEKRPDCLGIGPVLNTDDGRNLQNWNQGKQSRMHCQLPAGMDNGLIGFVPYHQSGLLDMGGLGAVSLTLGLRHSVDGAQQQLQQQEERHLKRHFGGQMIHNFGG</sequence>
<proteinExistence type="inferred from homology"/>
<keyword evidence="4 8" id="KW-0238">DNA-binding</keyword>